<dbReference type="AlphaFoldDB" id="E8WYE0"/>
<keyword evidence="2" id="KW-1185">Reference proteome</keyword>
<evidence type="ECO:0000313" key="2">
    <source>
        <dbReference type="Proteomes" id="UP000000343"/>
    </source>
</evidence>
<organism evidence="2">
    <name type="scientific">Granulicella tundricola (strain ATCC BAA-1859 / DSM 23138 / MP5ACTX9)</name>
    <dbReference type="NCBI Taxonomy" id="1198114"/>
    <lineage>
        <taxon>Bacteria</taxon>
        <taxon>Pseudomonadati</taxon>
        <taxon>Acidobacteriota</taxon>
        <taxon>Terriglobia</taxon>
        <taxon>Terriglobales</taxon>
        <taxon>Acidobacteriaceae</taxon>
        <taxon>Granulicella</taxon>
    </lineage>
</organism>
<dbReference type="Proteomes" id="UP000000343">
    <property type="component" value="Chromosome"/>
</dbReference>
<reference evidence="2" key="1">
    <citation type="submission" date="2011-01" db="EMBL/GenBank/DDBJ databases">
        <title>Complete sequence of chromosome of Acidobacterium sp. MP5ACTX9.</title>
        <authorList>
            <consortium name="US DOE Joint Genome Institute"/>
            <person name="Lucas S."/>
            <person name="Copeland A."/>
            <person name="Lapidus A."/>
            <person name="Cheng J.-F."/>
            <person name="Goodwin L."/>
            <person name="Pitluck S."/>
            <person name="Teshima H."/>
            <person name="Detter J.C."/>
            <person name="Han C."/>
            <person name="Tapia R."/>
            <person name="Land M."/>
            <person name="Hauser L."/>
            <person name="Kyrpides N."/>
            <person name="Ivanova N."/>
            <person name="Ovchinnikova G."/>
            <person name="Pagani I."/>
            <person name="Rawat S.R."/>
            <person name="Mannisto M."/>
            <person name="Haggblom M.M."/>
            <person name="Woyke T."/>
        </authorList>
    </citation>
    <scope>NUCLEOTIDE SEQUENCE [LARGE SCALE GENOMIC DNA]</scope>
    <source>
        <strain evidence="2">MP5ACTX9</strain>
    </source>
</reference>
<evidence type="ECO:0008006" key="3">
    <source>
        <dbReference type="Google" id="ProtNLM"/>
    </source>
</evidence>
<dbReference type="PaxDb" id="1198114-AciX9_2823"/>
<dbReference type="HOGENOM" id="CLU_038349_0_0_0"/>
<gene>
    <name evidence="1" type="ordered locus">AciX9_2823</name>
</gene>
<protein>
    <recommendedName>
        <fullName evidence="3">DUF4157 domain-containing protein</fullName>
    </recommendedName>
</protein>
<dbReference type="STRING" id="1198114.AciX9_2823"/>
<dbReference type="eggNOG" id="COG2856">
    <property type="taxonomic scope" value="Bacteria"/>
</dbReference>
<dbReference type="EMBL" id="CP002480">
    <property type="protein sequence ID" value="ADW69846.1"/>
    <property type="molecule type" value="Genomic_DNA"/>
</dbReference>
<accession>E8WYE0</accession>
<sequence length="568" mass="61513">MSGGKTTASARATTGILRFAQNDCLKQTTATANTEVLSFAQNDDLEQATATAATEVLRFAQNDPSSGTSGLGWGSRVFLLGLMVGCAVGAGAQAAAPDKLMTKEQTRELFDSVDSVMGFVSKDSGLAPVEHVKRRLLARAEVTRYLEKNFDEDESSKRLQRSEIVLKKFGLLSRDFSLRPFLLSLLTEQVAGFYDSRTKVVNLLNWVDPEDQKPVLAHELTHACQDQKVGLEKWSSNGLKGISKTASEDNSRVQVDELETARQAVTEGQAMVVFVDYSLKDTGRTLKDAPDVGQKIRESASDASSSPMLARAPLLLQRSLLFPYGDGLGFEQAVLVKKGKDAAFAGVLADPPSSTFQIMNPDAYMAHVPVPVLRMPDVHAVLDAEYEPYDVGVMGELDVEMLVTLFGGRELGTALAAEWDGGVYYAGQRKSASVADKASTGSVGLVYFSRWKSEEAAQTFLRVYGEQLPRKYSGLKERNADEQVDEQVFSTSEGDVVLSVSGETVFVSEGIGLAAARKLHSGFLEVQGRGPMKMAMQPTRELTYGLVKGMAGFGVMKAGLMERYTGGR</sequence>
<proteinExistence type="predicted"/>
<name>E8WYE0_GRATM</name>
<evidence type="ECO:0000313" key="1">
    <source>
        <dbReference type="EMBL" id="ADW69846.1"/>
    </source>
</evidence>
<dbReference type="KEGG" id="acm:AciX9_2823"/>